<comment type="caution">
    <text evidence="2">The sequence shown here is derived from an EMBL/GenBank/DDBJ whole genome shotgun (WGS) entry which is preliminary data.</text>
</comment>
<dbReference type="RefSeq" id="WP_277357008.1">
    <property type="nucleotide sequence ID" value="NZ_JAROKN010000001.1"/>
</dbReference>
<proteinExistence type="predicted"/>
<feature type="region of interest" description="Disordered" evidence="1">
    <location>
        <begin position="1"/>
        <end position="24"/>
    </location>
</feature>
<evidence type="ECO:0008006" key="4">
    <source>
        <dbReference type="Google" id="ProtNLM"/>
    </source>
</evidence>
<name>A0ABT6CQB1_9MICC</name>
<evidence type="ECO:0000256" key="1">
    <source>
        <dbReference type="SAM" id="MobiDB-lite"/>
    </source>
</evidence>
<evidence type="ECO:0000313" key="2">
    <source>
        <dbReference type="EMBL" id="MDF9276310.1"/>
    </source>
</evidence>
<evidence type="ECO:0000313" key="3">
    <source>
        <dbReference type="Proteomes" id="UP001220456"/>
    </source>
</evidence>
<organism evidence="2 3">
    <name type="scientific">Arthrobacter vasquezii</name>
    <dbReference type="NCBI Taxonomy" id="2977629"/>
    <lineage>
        <taxon>Bacteria</taxon>
        <taxon>Bacillati</taxon>
        <taxon>Actinomycetota</taxon>
        <taxon>Actinomycetes</taxon>
        <taxon>Micrococcales</taxon>
        <taxon>Micrococcaceae</taxon>
        <taxon>Arthrobacter</taxon>
    </lineage>
</organism>
<reference evidence="2 3" key="1">
    <citation type="journal article" date="2023" name="Int. J. Syst. Evol. Microbiol.">
        <title>Arthrobacter vasquezii sp. nov., isolated from a soil sample from Union Glacier, Antarctica.</title>
        <authorList>
            <person name="Valenzuela-Ibaceta F."/>
            <person name="Carrasco V."/>
            <person name="Lagos-Moraga S."/>
            <person name="Dietz-Vargas C."/>
            <person name="Navarro C.A."/>
            <person name="Perez-Donoso J.M."/>
        </authorList>
    </citation>
    <scope>NUCLEOTIDE SEQUENCE [LARGE SCALE GENOMIC DNA]</scope>
    <source>
        <strain evidence="2 3">EH-1B-1</strain>
    </source>
</reference>
<keyword evidence="3" id="KW-1185">Reference proteome</keyword>
<dbReference type="Proteomes" id="UP001220456">
    <property type="component" value="Unassembled WGS sequence"/>
</dbReference>
<gene>
    <name evidence="2" type="ORF">P4U43_00720</name>
</gene>
<sequence length="176" mass="19808">MYSYRSKTTAAGPASERMGSPEQGQSMVERLRELFGHKRQVLTQVASSIRTLTVDRNMMIAQAVKDGVPEVRVAQVSGESPRIVRRIARTYDDLERSTTRAETHLTNIQGCCDELVEATNLKASLEKERELFIQRARTLTECDSFDLAIATGLTPQEVRNVIRRVCTKVRHSSPSR</sequence>
<dbReference type="EMBL" id="JAROKN010000001">
    <property type="protein sequence ID" value="MDF9276310.1"/>
    <property type="molecule type" value="Genomic_DNA"/>
</dbReference>
<accession>A0ABT6CQB1</accession>
<protein>
    <recommendedName>
        <fullName evidence="4">Sigma-70 family RNA polymerase sigma factor</fullName>
    </recommendedName>
</protein>